<gene>
    <name evidence="1" type="ORF">D9V42_01525</name>
</gene>
<comment type="caution">
    <text evidence="1">The sequence shown here is derived from an EMBL/GenBank/DDBJ whole genome shotgun (WGS) entry which is preliminary data.</text>
</comment>
<dbReference type="RefSeq" id="WP_122062668.1">
    <property type="nucleotide sequence ID" value="NZ_JAHCSS010000012.1"/>
</dbReference>
<keyword evidence="2" id="KW-1185">Reference proteome</keyword>
<name>A0AAQ0S816_9STAP</name>
<evidence type="ECO:0000313" key="2">
    <source>
        <dbReference type="Proteomes" id="UP000269505"/>
    </source>
</evidence>
<proteinExistence type="predicted"/>
<evidence type="ECO:0000313" key="1">
    <source>
        <dbReference type="EMBL" id="RMI86502.1"/>
    </source>
</evidence>
<accession>A0AAQ0S816</accession>
<dbReference type="Proteomes" id="UP000269505">
    <property type="component" value="Unassembled WGS sequence"/>
</dbReference>
<protein>
    <submittedName>
        <fullName evidence="1">Uncharacterized protein</fullName>
    </submittedName>
</protein>
<sequence>MGIRERYGLFDSKGNKQFSVIPNCKDGRHRVSGIVKTFYEGQRWFLDDEELETFIKNYKVERAHQNNIFDYL</sequence>
<dbReference type="EMBL" id="RCVN01000001">
    <property type="protein sequence ID" value="RMI86502.1"/>
    <property type="molecule type" value="Genomic_DNA"/>
</dbReference>
<dbReference type="AlphaFoldDB" id="A0AAQ0S816"/>
<reference evidence="1 2" key="1">
    <citation type="submission" date="2018-10" db="EMBL/GenBank/DDBJ databases">
        <title>Staphylococcus pseudoxylosus sp. nov., isolated from bovine mastitis.</title>
        <authorList>
            <person name="Macfadyen A.C."/>
            <person name="Leroy S."/>
            <person name="Harrison E.M."/>
            <person name="Parkhill J."/>
            <person name="Holmes M.A."/>
            <person name="Paterson G.K."/>
        </authorList>
    </citation>
    <scope>NUCLEOTIDE SEQUENCE [LARGE SCALE GENOMIC DNA]</scope>
    <source>
        <strain evidence="1 2">S04009</strain>
    </source>
</reference>
<organism evidence="1 2">
    <name type="scientific">Staphylococcus pseudoxylosus</name>
    <dbReference type="NCBI Taxonomy" id="2282419"/>
    <lineage>
        <taxon>Bacteria</taxon>
        <taxon>Bacillati</taxon>
        <taxon>Bacillota</taxon>
        <taxon>Bacilli</taxon>
        <taxon>Bacillales</taxon>
        <taxon>Staphylococcaceae</taxon>
        <taxon>Staphylococcus</taxon>
    </lineage>
</organism>